<evidence type="ECO:0000256" key="4">
    <source>
        <dbReference type="ARBA" id="ARBA00012546"/>
    </source>
</evidence>
<evidence type="ECO:0000256" key="7">
    <source>
        <dbReference type="HAMAP-Rule" id="MF_00675"/>
    </source>
</evidence>
<dbReference type="Pfam" id="PF02614">
    <property type="entry name" value="UxaC"/>
    <property type="match status" value="1"/>
</dbReference>
<dbReference type="Proteomes" id="UP001241848">
    <property type="component" value="Unassembled WGS sequence"/>
</dbReference>
<comment type="caution">
    <text evidence="8">The sequence shown here is derived from an EMBL/GenBank/DDBJ whole genome shotgun (WGS) entry which is preliminary data.</text>
</comment>
<dbReference type="PANTHER" id="PTHR30068">
    <property type="entry name" value="URONATE ISOMERASE"/>
    <property type="match status" value="1"/>
</dbReference>
<sequence>MVKPFLDENFLLSSETAVMLYEKYAKDMSIIDYHCHLSPKEILENKSFKNLTEAWLYGDHYKWRMMRANGVEERFITGDADDYDKFMAWARTVPNMIGNPLYAWTHLELQRFFGVHELLNEESAPSIWEKVNRQLQGEGFGARDLITKSKVEVVCTTDDPCDSLEYHLAIQELEDFQTQVLPSFRPDKGFEIARSTFVPWVRRLEEVSESVISDYGQFLKALEQRARYFHEIGCRVSDHALDSVVFAETTLEEASAIFAKAMSGEQVTTGEEAKYKTYTLVFLGKLYAELDWAMQYHIHALRNNNTASFRTLGPDTGYDAVNDGPIANALVGLLDAIELEGGLPRTILYSLNPNDYHVIASVAGSFQSGGVRGKIQFGTAWWFNDHKEGMLEQMKVLSNLGMLSCFIGMLTDSRSFLSYTRHEYFRRLLCDLVGTWVEEGEAPMDEVLLGRLIRGICYENATTYFKFPATAALKR</sequence>
<comment type="pathway">
    <text evidence="2 7">Carbohydrate metabolism; pentose and glucuronate interconversion.</text>
</comment>
<dbReference type="NCBIfam" id="NF002794">
    <property type="entry name" value="PRK02925.1"/>
    <property type="match status" value="1"/>
</dbReference>
<dbReference type="EC" id="5.3.1.12" evidence="4 7"/>
<evidence type="ECO:0000256" key="5">
    <source>
        <dbReference type="ARBA" id="ARBA00020555"/>
    </source>
</evidence>
<keyword evidence="6 7" id="KW-0413">Isomerase</keyword>
<evidence type="ECO:0000313" key="8">
    <source>
        <dbReference type="EMBL" id="MDP4097347.1"/>
    </source>
</evidence>
<evidence type="ECO:0000256" key="1">
    <source>
        <dbReference type="ARBA" id="ARBA00001165"/>
    </source>
</evidence>
<keyword evidence="9" id="KW-1185">Reference proteome</keyword>
<evidence type="ECO:0000313" key="9">
    <source>
        <dbReference type="Proteomes" id="UP001241848"/>
    </source>
</evidence>
<name>A0ABT9FSA2_9BACL</name>
<dbReference type="EMBL" id="JAPCKK010000016">
    <property type="protein sequence ID" value="MDP4097347.1"/>
    <property type="molecule type" value="Genomic_DNA"/>
</dbReference>
<evidence type="ECO:0000256" key="6">
    <source>
        <dbReference type="ARBA" id="ARBA00023235"/>
    </source>
</evidence>
<dbReference type="SUPFAM" id="SSF51556">
    <property type="entry name" value="Metallo-dependent hydrolases"/>
    <property type="match status" value="1"/>
</dbReference>
<evidence type="ECO:0000256" key="3">
    <source>
        <dbReference type="ARBA" id="ARBA00008397"/>
    </source>
</evidence>
<dbReference type="GO" id="GO:0008880">
    <property type="term" value="F:glucuronate isomerase activity"/>
    <property type="evidence" value="ECO:0007669"/>
    <property type="project" value="UniProtKB-EC"/>
</dbReference>
<gene>
    <name evidence="7 8" type="primary">uxaC</name>
    <name evidence="8" type="ORF">OIN60_11260</name>
</gene>
<dbReference type="InterPro" id="IPR003766">
    <property type="entry name" value="Uronate_isomerase"/>
</dbReference>
<protein>
    <recommendedName>
        <fullName evidence="5 7">Uronate isomerase</fullName>
        <ecNumber evidence="4 7">5.3.1.12</ecNumber>
    </recommendedName>
    <alternativeName>
        <fullName evidence="7">Glucuronate isomerase</fullName>
    </alternativeName>
    <alternativeName>
        <fullName evidence="7">Uronic isomerase</fullName>
    </alternativeName>
</protein>
<organism evidence="8 9">
    <name type="scientific">Paenibacillus zeirhizosphaerae</name>
    <dbReference type="NCBI Taxonomy" id="2987519"/>
    <lineage>
        <taxon>Bacteria</taxon>
        <taxon>Bacillati</taxon>
        <taxon>Bacillota</taxon>
        <taxon>Bacilli</taxon>
        <taxon>Bacillales</taxon>
        <taxon>Paenibacillaceae</taxon>
        <taxon>Paenibacillus</taxon>
    </lineage>
</organism>
<dbReference type="Gene3D" id="1.10.2020.10">
    <property type="entry name" value="uronate isomerase, domain 2, chain A"/>
    <property type="match status" value="1"/>
</dbReference>
<dbReference type="PANTHER" id="PTHR30068:SF4">
    <property type="entry name" value="URONATE ISOMERASE"/>
    <property type="match status" value="1"/>
</dbReference>
<dbReference type="HAMAP" id="MF_00675">
    <property type="entry name" value="UxaC"/>
    <property type="match status" value="1"/>
</dbReference>
<reference evidence="8 9" key="1">
    <citation type="submission" date="2022-10" db="EMBL/GenBank/DDBJ databases">
        <title>Paenibacillus description and whole genome data of maize root bacterial community.</title>
        <authorList>
            <person name="Marton D."/>
            <person name="Farkas M."/>
            <person name="Cserhati M."/>
        </authorList>
    </citation>
    <scope>NUCLEOTIDE SEQUENCE [LARGE SCALE GENOMIC DNA]</scope>
    <source>
        <strain evidence="8 9">P96</strain>
    </source>
</reference>
<dbReference type="InterPro" id="IPR032466">
    <property type="entry name" value="Metal_Hydrolase"/>
</dbReference>
<comment type="similarity">
    <text evidence="3 7">Belongs to the metallo-dependent hydrolases superfamily. Uronate isomerase family.</text>
</comment>
<comment type="catalytic activity">
    <reaction evidence="7">
        <text>aldehydo-D-galacturonate = keto-D-tagaturonate</text>
        <dbReference type="Rhea" id="RHEA:27702"/>
        <dbReference type="ChEBI" id="CHEBI:12952"/>
        <dbReference type="ChEBI" id="CHEBI:17886"/>
    </reaction>
</comment>
<proteinExistence type="inferred from homology"/>
<evidence type="ECO:0000256" key="2">
    <source>
        <dbReference type="ARBA" id="ARBA00004892"/>
    </source>
</evidence>
<accession>A0ABT9FSA2</accession>
<comment type="catalytic activity">
    <reaction evidence="1 7">
        <text>D-glucuronate = D-fructuronate</text>
        <dbReference type="Rhea" id="RHEA:13049"/>
        <dbReference type="ChEBI" id="CHEBI:58720"/>
        <dbReference type="ChEBI" id="CHEBI:59863"/>
        <dbReference type="EC" id="5.3.1.12"/>
    </reaction>
</comment>
<dbReference type="RefSeq" id="WP_305754958.1">
    <property type="nucleotide sequence ID" value="NZ_JAPCKK010000016.1"/>
</dbReference>
<dbReference type="Gene3D" id="3.20.20.140">
    <property type="entry name" value="Metal-dependent hydrolases"/>
    <property type="match status" value="1"/>
</dbReference>